<dbReference type="GO" id="GO:0030496">
    <property type="term" value="C:midbody"/>
    <property type="evidence" value="ECO:0007669"/>
    <property type="project" value="UniProtKB-SubCell"/>
</dbReference>
<dbReference type="PROSITE" id="PS00107">
    <property type="entry name" value="PROTEIN_KINASE_ATP"/>
    <property type="match status" value="1"/>
</dbReference>
<feature type="binding site" evidence="10">
    <location>
        <begin position="94"/>
        <end position="96"/>
    </location>
    <ligand>
        <name>ATP</name>
        <dbReference type="ChEBI" id="CHEBI:30616"/>
    </ligand>
</feature>
<comment type="catalytic activity">
    <reaction evidence="8 14">
        <text>L-seryl-[protein] + ATP = O-phospho-L-seryl-[protein] + ADP + H(+)</text>
        <dbReference type="Rhea" id="RHEA:17989"/>
        <dbReference type="Rhea" id="RHEA-COMP:9863"/>
        <dbReference type="Rhea" id="RHEA-COMP:11604"/>
        <dbReference type="ChEBI" id="CHEBI:15378"/>
        <dbReference type="ChEBI" id="CHEBI:29999"/>
        <dbReference type="ChEBI" id="CHEBI:30616"/>
        <dbReference type="ChEBI" id="CHEBI:83421"/>
        <dbReference type="ChEBI" id="CHEBI:456216"/>
        <dbReference type="EC" id="2.7.11.1"/>
    </reaction>
</comment>
<keyword evidence="4 10" id="KW-0547">Nucleotide-binding</keyword>
<dbReference type="Gene3D" id="1.10.510.10">
    <property type="entry name" value="Transferase(Phosphotransferase) domain 1"/>
    <property type="match status" value="1"/>
</dbReference>
<organism evidence="16 17">
    <name type="scientific">Dinothrombium tinctorium</name>
    <dbReference type="NCBI Taxonomy" id="1965070"/>
    <lineage>
        <taxon>Eukaryota</taxon>
        <taxon>Metazoa</taxon>
        <taxon>Ecdysozoa</taxon>
        <taxon>Arthropoda</taxon>
        <taxon>Chelicerata</taxon>
        <taxon>Arachnida</taxon>
        <taxon>Acari</taxon>
        <taxon>Acariformes</taxon>
        <taxon>Trombidiformes</taxon>
        <taxon>Prostigmata</taxon>
        <taxon>Anystina</taxon>
        <taxon>Parasitengona</taxon>
        <taxon>Trombidioidea</taxon>
        <taxon>Trombidiidae</taxon>
        <taxon>Dinothrombium</taxon>
    </lineage>
</organism>
<evidence type="ECO:0000256" key="2">
    <source>
        <dbReference type="ARBA" id="ARBA00022527"/>
    </source>
</evidence>
<accession>A0A3S3PNA8</accession>
<feature type="binding site" evidence="10">
    <location>
        <begin position="143"/>
        <end position="144"/>
    </location>
    <ligand>
        <name>ATP</name>
        <dbReference type="ChEBI" id="CHEBI:30616"/>
    </ligand>
</feature>
<dbReference type="InterPro" id="IPR030616">
    <property type="entry name" value="Aur-like"/>
</dbReference>
<keyword evidence="3 14" id="KW-0808">Transferase</keyword>
<evidence type="ECO:0000313" key="17">
    <source>
        <dbReference type="Proteomes" id="UP000285301"/>
    </source>
</evidence>
<evidence type="ECO:0000256" key="7">
    <source>
        <dbReference type="ARBA" id="ARBA00047899"/>
    </source>
</evidence>
<dbReference type="STRING" id="1965070.A0A3S3PNA8"/>
<comment type="similarity">
    <text evidence="14">Belongs to the protein kinase superfamily. Ser/Thr protein kinase family. Aurora subfamily.</text>
</comment>
<evidence type="ECO:0000256" key="11">
    <source>
        <dbReference type="PIRSR" id="PIRSR630616-3"/>
    </source>
</evidence>
<feature type="cross-link" description="Glycyl lysine isopeptide (Lys-Gly) (interchain with G-Cter in SUMO2)" evidence="11">
    <location>
        <position position="141"/>
    </location>
</feature>
<comment type="catalytic activity">
    <reaction evidence="7 14">
        <text>L-threonyl-[protein] + ATP = O-phospho-L-threonyl-[protein] + ADP + H(+)</text>
        <dbReference type="Rhea" id="RHEA:46608"/>
        <dbReference type="Rhea" id="RHEA-COMP:11060"/>
        <dbReference type="Rhea" id="RHEA-COMP:11605"/>
        <dbReference type="ChEBI" id="CHEBI:15378"/>
        <dbReference type="ChEBI" id="CHEBI:30013"/>
        <dbReference type="ChEBI" id="CHEBI:30616"/>
        <dbReference type="ChEBI" id="CHEBI:61977"/>
        <dbReference type="ChEBI" id="CHEBI:456216"/>
        <dbReference type="EC" id="2.7.11.1"/>
    </reaction>
</comment>
<dbReference type="PANTHER" id="PTHR24350">
    <property type="entry name" value="SERINE/THREONINE-PROTEIN KINASE IAL-RELATED"/>
    <property type="match status" value="1"/>
</dbReference>
<sequence>MSKTTAPEMVWKLSDFEIGRALGKGKFGNVYLAREVKSKYVVALKVMFKADLTKHKAVHQLKREIEIQSHLRHPNILRLFGYFYDDNRVYLILEYAKEGELYDKLRKMHAFDNQTAANYIYQIIDALECCHSRKVIHRDIKPENILIGANGDLKIADFGWCVHSPSSRETVCGTLDYLAPEMILRQPYNEKVDLWCLGVLTYEFLVGKPPFEHKDQLVTYKRIVNVDVQYPNEVNDLARSFINGVSLL</sequence>
<feature type="binding site" evidence="10">
    <location>
        <position position="157"/>
    </location>
    <ligand>
        <name>ATP</name>
        <dbReference type="ChEBI" id="CHEBI:30616"/>
    </ligand>
</feature>
<dbReference type="SMART" id="SM00220">
    <property type="entry name" value="S_TKc"/>
    <property type="match status" value="1"/>
</dbReference>
<dbReference type="EC" id="2.7.11.1" evidence="14"/>
<dbReference type="GO" id="GO:0004674">
    <property type="term" value="F:protein serine/threonine kinase activity"/>
    <property type="evidence" value="ECO:0007669"/>
    <property type="project" value="UniProtKB-KW"/>
</dbReference>
<dbReference type="GO" id="GO:0030261">
    <property type="term" value="P:chromosome condensation"/>
    <property type="evidence" value="ECO:0007669"/>
    <property type="project" value="UniProtKB-ARBA"/>
</dbReference>
<protein>
    <recommendedName>
        <fullName evidence="14">Aurora kinase</fullName>
        <ecNumber evidence="14">2.7.11.1</ecNumber>
    </recommendedName>
</protein>
<dbReference type="EMBL" id="NCKU01001050">
    <property type="protein sequence ID" value="RWS13249.1"/>
    <property type="molecule type" value="Genomic_DNA"/>
</dbReference>
<dbReference type="PIRSF" id="PIRSF000654">
    <property type="entry name" value="Integrin-linked_kinase"/>
    <property type="match status" value="1"/>
</dbReference>
<dbReference type="GO" id="GO:0000070">
    <property type="term" value="P:mitotic sister chromatid segregation"/>
    <property type="evidence" value="ECO:0007669"/>
    <property type="project" value="UniProtKB-ARBA"/>
</dbReference>
<keyword evidence="5 14" id="KW-0418">Kinase</keyword>
<evidence type="ECO:0000256" key="6">
    <source>
        <dbReference type="ARBA" id="ARBA00022840"/>
    </source>
</evidence>
<proteinExistence type="inferred from homology"/>
<evidence type="ECO:0000256" key="14">
    <source>
        <dbReference type="RuleBase" id="RU367134"/>
    </source>
</evidence>
<feature type="binding site" evidence="10">
    <location>
        <position position="26"/>
    </location>
    <ligand>
        <name>ATP</name>
        <dbReference type="ChEBI" id="CHEBI:30616"/>
    </ligand>
</feature>
<evidence type="ECO:0000256" key="13">
    <source>
        <dbReference type="RuleBase" id="RU000304"/>
    </source>
</evidence>
<dbReference type="InterPro" id="IPR011009">
    <property type="entry name" value="Kinase-like_dom_sf"/>
</dbReference>
<evidence type="ECO:0000256" key="12">
    <source>
        <dbReference type="PROSITE-ProRule" id="PRU10141"/>
    </source>
</evidence>
<keyword evidence="6 10" id="KW-0067">ATP-binding</keyword>
<keyword evidence="17" id="KW-1185">Reference proteome</keyword>
<evidence type="ECO:0000256" key="10">
    <source>
        <dbReference type="PIRSR" id="PIRSR630616-2"/>
    </source>
</evidence>
<dbReference type="FunFam" id="1.10.510.10:FF:000235">
    <property type="entry name" value="Serine/threonine-protein kinase ark1"/>
    <property type="match status" value="1"/>
</dbReference>
<dbReference type="Gene3D" id="3.30.200.20">
    <property type="entry name" value="Phosphorylase Kinase, domain 1"/>
    <property type="match status" value="1"/>
</dbReference>
<dbReference type="CDD" id="cd14007">
    <property type="entry name" value="STKc_Aurora"/>
    <property type="match status" value="1"/>
</dbReference>
<evidence type="ECO:0000256" key="8">
    <source>
        <dbReference type="ARBA" id="ARBA00048679"/>
    </source>
</evidence>
<reference evidence="16 17" key="1">
    <citation type="journal article" date="2018" name="Gigascience">
        <title>Genomes of trombidid mites reveal novel predicted allergens and laterally-transferred genes associated with secondary metabolism.</title>
        <authorList>
            <person name="Dong X."/>
            <person name="Chaisiri K."/>
            <person name="Xia D."/>
            <person name="Armstrong S.D."/>
            <person name="Fang Y."/>
            <person name="Donnelly M.J."/>
            <person name="Kadowaki T."/>
            <person name="McGarry J.W."/>
            <person name="Darby A.C."/>
            <person name="Makepeace B.L."/>
        </authorList>
    </citation>
    <scope>NUCLEOTIDE SEQUENCE [LARGE SCALE GENOMIC DNA]</scope>
    <source>
        <strain evidence="16">UoL-WK</strain>
    </source>
</reference>
<name>A0A3S3PNA8_9ACAR</name>
<dbReference type="Proteomes" id="UP000285301">
    <property type="component" value="Unassembled WGS sequence"/>
</dbReference>
<dbReference type="PROSITE" id="PS50011">
    <property type="entry name" value="PROTEIN_KINASE_DOM"/>
    <property type="match status" value="1"/>
</dbReference>
<comment type="caution">
    <text evidence="16">The sequence shown here is derived from an EMBL/GenBank/DDBJ whole genome shotgun (WGS) entry which is preliminary data.</text>
</comment>
<feature type="active site" description="Proton acceptor" evidence="9">
    <location>
        <position position="139"/>
    </location>
</feature>
<evidence type="ECO:0000256" key="4">
    <source>
        <dbReference type="ARBA" id="ARBA00022741"/>
    </source>
</evidence>
<dbReference type="GO" id="GO:0006325">
    <property type="term" value="P:chromatin organization"/>
    <property type="evidence" value="ECO:0007669"/>
    <property type="project" value="UniProtKB-ARBA"/>
</dbReference>
<feature type="binding site" evidence="10 12">
    <location>
        <position position="45"/>
    </location>
    <ligand>
        <name>ATP</name>
        <dbReference type="ChEBI" id="CHEBI:30616"/>
    </ligand>
</feature>
<dbReference type="GO" id="GO:0005524">
    <property type="term" value="F:ATP binding"/>
    <property type="evidence" value="ECO:0007669"/>
    <property type="project" value="UniProtKB-UniRule"/>
</dbReference>
<evidence type="ECO:0000256" key="9">
    <source>
        <dbReference type="PIRSR" id="PIRSR630616-1"/>
    </source>
</evidence>
<keyword evidence="2 13" id="KW-0723">Serine/threonine-protein kinase</keyword>
<dbReference type="SUPFAM" id="SSF56112">
    <property type="entry name" value="Protein kinase-like (PK-like)"/>
    <property type="match status" value="1"/>
</dbReference>
<dbReference type="AlphaFoldDB" id="A0A3S3PNA8"/>
<comment type="subcellular location">
    <subcellularLocation>
        <location evidence="1">Midbody</location>
    </subcellularLocation>
</comment>
<dbReference type="Pfam" id="PF00069">
    <property type="entry name" value="Pkinase"/>
    <property type="match status" value="1"/>
</dbReference>
<evidence type="ECO:0000313" key="16">
    <source>
        <dbReference type="EMBL" id="RWS13249.1"/>
    </source>
</evidence>
<dbReference type="PROSITE" id="PS00108">
    <property type="entry name" value="PROTEIN_KINASE_ST"/>
    <property type="match status" value="1"/>
</dbReference>
<dbReference type="InterPro" id="IPR000719">
    <property type="entry name" value="Prot_kinase_dom"/>
</dbReference>
<feature type="domain" description="Protein kinase" evidence="15">
    <location>
        <begin position="16"/>
        <end position="248"/>
    </location>
</feature>
<dbReference type="InterPro" id="IPR008271">
    <property type="entry name" value="Ser/Thr_kinase_AS"/>
</dbReference>
<evidence type="ECO:0000256" key="1">
    <source>
        <dbReference type="ARBA" id="ARBA00004214"/>
    </source>
</evidence>
<dbReference type="OrthoDB" id="377346at2759"/>
<dbReference type="FunFam" id="3.30.200.20:FF:000042">
    <property type="entry name" value="Aurora kinase A"/>
    <property type="match status" value="1"/>
</dbReference>
<dbReference type="InterPro" id="IPR017441">
    <property type="entry name" value="Protein_kinase_ATP_BS"/>
</dbReference>
<dbReference type="GO" id="GO:0032506">
    <property type="term" value="P:cytokinetic process"/>
    <property type="evidence" value="ECO:0007669"/>
    <property type="project" value="UniProtKB-ARBA"/>
</dbReference>
<evidence type="ECO:0000259" key="15">
    <source>
        <dbReference type="PROSITE" id="PS50011"/>
    </source>
</evidence>
<evidence type="ECO:0000256" key="5">
    <source>
        <dbReference type="ARBA" id="ARBA00022777"/>
    </source>
</evidence>
<evidence type="ECO:0000256" key="3">
    <source>
        <dbReference type="ARBA" id="ARBA00022679"/>
    </source>
</evidence>
<gene>
    <name evidence="16" type="ORF">B4U79_05875</name>
</gene>